<protein>
    <submittedName>
        <fullName evidence="1">Redox-active protein (C_GCAxxG_C_C)</fullName>
    </submittedName>
</protein>
<evidence type="ECO:0000313" key="1">
    <source>
        <dbReference type="EMBL" id="SMP40008.1"/>
    </source>
</evidence>
<dbReference type="InterPro" id="IPR036280">
    <property type="entry name" value="Multihaem_cyt_sf"/>
</dbReference>
<keyword evidence="2" id="KW-1185">Reference proteome</keyword>
<dbReference type="Proteomes" id="UP001158066">
    <property type="component" value="Unassembled WGS sequence"/>
</dbReference>
<dbReference type="Pfam" id="PF09719">
    <property type="entry name" value="C_GCAxxG_C_C"/>
    <property type="match status" value="1"/>
</dbReference>
<comment type="caution">
    <text evidence="1">The sequence shown here is derived from an EMBL/GenBank/DDBJ whole genome shotgun (WGS) entry which is preliminary data.</text>
</comment>
<gene>
    <name evidence="1" type="ORF">SAMN06296020_101312</name>
</gene>
<dbReference type="NCBIfam" id="NF045669">
    <property type="entry name" value="DVU1555_fam_CGA"/>
    <property type="match status" value="1"/>
</dbReference>
<accession>A0AA46AHI2</accession>
<sequence>MDYLEKLMDYRLKGYCCSQMLLQLGLDDQKKENKDLINAMKGLCGGLCSGKLCGALSGGACLLSYYDPEKGALELVPQLVGWFEETFESCDCATLLKGNEGRQGEVCENLVVMTYEKVRALLEENA</sequence>
<dbReference type="AlphaFoldDB" id="A0AA46AHI2"/>
<dbReference type="InterPro" id="IPR010181">
    <property type="entry name" value="CGCAxxGCC_motif"/>
</dbReference>
<reference evidence="1" key="1">
    <citation type="submission" date="2017-05" db="EMBL/GenBank/DDBJ databases">
        <authorList>
            <person name="Varghese N."/>
            <person name="Submissions S."/>
        </authorList>
    </citation>
    <scope>NUCLEOTIDE SEQUENCE</scope>
    <source>
        <strain evidence="1">Su22</strain>
    </source>
</reference>
<evidence type="ECO:0000313" key="2">
    <source>
        <dbReference type="Proteomes" id="UP001158066"/>
    </source>
</evidence>
<organism evidence="1 2">
    <name type="scientific">Anoxynatronum buryatiense</name>
    <dbReference type="NCBI Taxonomy" id="489973"/>
    <lineage>
        <taxon>Bacteria</taxon>
        <taxon>Bacillati</taxon>
        <taxon>Bacillota</taxon>
        <taxon>Clostridia</taxon>
        <taxon>Eubacteriales</taxon>
        <taxon>Clostridiaceae</taxon>
        <taxon>Anoxynatronum</taxon>
    </lineage>
</organism>
<name>A0AA46AHI2_9CLOT</name>
<proteinExistence type="predicted"/>
<dbReference type="EMBL" id="FXUF01000001">
    <property type="protein sequence ID" value="SMP40008.1"/>
    <property type="molecule type" value="Genomic_DNA"/>
</dbReference>
<dbReference type="SUPFAM" id="SSF48695">
    <property type="entry name" value="Multiheme cytochromes"/>
    <property type="match status" value="1"/>
</dbReference>